<feature type="chain" id="PRO_5043362369" description="Alpha-2-HS-glycoprotein" evidence="10">
    <location>
        <begin position="19"/>
        <end position="399"/>
    </location>
</feature>
<feature type="signal peptide" evidence="10">
    <location>
        <begin position="1"/>
        <end position="18"/>
    </location>
</feature>
<dbReference type="PROSITE" id="PS01255">
    <property type="entry name" value="FETUIN_2"/>
    <property type="match status" value="1"/>
</dbReference>
<dbReference type="InterPro" id="IPR046350">
    <property type="entry name" value="Cystatin_sf"/>
</dbReference>
<dbReference type="CDD" id="cd00042">
    <property type="entry name" value="CY"/>
    <property type="match status" value="1"/>
</dbReference>
<evidence type="ECO:0000256" key="7">
    <source>
        <dbReference type="ARBA" id="ARBA00023180"/>
    </source>
</evidence>
<feature type="domain" description="Cystatin fetuin-A-type" evidence="11">
    <location>
        <begin position="17"/>
        <end position="183"/>
    </location>
</feature>
<keyword evidence="4 10" id="KW-0732">Signal</keyword>
<dbReference type="EMBL" id="JBBHLL010000045">
    <property type="protein sequence ID" value="KAK7824586.1"/>
    <property type="molecule type" value="Genomic_DNA"/>
</dbReference>
<dbReference type="PANTHER" id="PTHR13814:SF6">
    <property type="entry name" value="ALPHA-2-HS-GLYCOPROTEIN"/>
    <property type="match status" value="1"/>
</dbReference>
<dbReference type="SUPFAM" id="SSF54403">
    <property type="entry name" value="Cystatin/monellin"/>
    <property type="match status" value="2"/>
</dbReference>
<evidence type="ECO:0000256" key="3">
    <source>
        <dbReference type="ARBA" id="ARBA00022525"/>
    </source>
</evidence>
<evidence type="ECO:0000256" key="9">
    <source>
        <dbReference type="SAM" id="MobiDB-lite"/>
    </source>
</evidence>
<dbReference type="InterPro" id="IPR000010">
    <property type="entry name" value="Cystatin_dom"/>
</dbReference>
<dbReference type="PROSITE" id="PS51529">
    <property type="entry name" value="CYSTATIN_FETUIN_A"/>
    <property type="match status" value="2"/>
</dbReference>
<keyword evidence="6" id="KW-1015">Disulfide bond</keyword>
<keyword evidence="3" id="KW-0964">Secreted</keyword>
<dbReference type="GO" id="GO:0072562">
    <property type="term" value="C:blood microparticle"/>
    <property type="evidence" value="ECO:0007669"/>
    <property type="project" value="TreeGrafter"/>
</dbReference>
<feature type="compositionally biased region" description="Low complexity" evidence="9">
    <location>
        <begin position="306"/>
        <end position="322"/>
    </location>
</feature>
<dbReference type="InterPro" id="IPR050735">
    <property type="entry name" value="Kininogen_Fetuin_HRG"/>
</dbReference>
<evidence type="ECO:0000256" key="6">
    <source>
        <dbReference type="ARBA" id="ARBA00023157"/>
    </source>
</evidence>
<feature type="region of interest" description="Disordered" evidence="9">
    <location>
        <begin position="306"/>
        <end position="349"/>
    </location>
</feature>
<evidence type="ECO:0000256" key="10">
    <source>
        <dbReference type="SAM" id="SignalP"/>
    </source>
</evidence>
<proteinExistence type="predicted"/>
<evidence type="ECO:0000256" key="1">
    <source>
        <dbReference type="ARBA" id="ARBA00004613"/>
    </source>
</evidence>
<dbReference type="Pfam" id="PF00031">
    <property type="entry name" value="Cystatin"/>
    <property type="match status" value="1"/>
</dbReference>
<dbReference type="Gene3D" id="3.10.450.10">
    <property type="match status" value="2"/>
</dbReference>
<accession>A0AAW0JEP7</accession>
<keyword evidence="7" id="KW-0325">Glycoprotein</keyword>
<sequence length="399" mass="42924">MKSLVLLLCFAQLWGCQSAPHATGLGFSEVACDSPDAEQAALTAVDYLNQHLQRGFKHTLNQVDKVKVWPRRPFGEVYELELDTLETTCHVLDPTPLANCSVRQLVDHPCREATQMSTQDAMLLGISMGFLTALPGSYPDKNSQDAMLLGFSRVFFSQAVEGDCDFHVLKQDGQFTVMHAQCHSNPDSAEDVQKVCPTCALLASFNDSRVVNTVNAALNAFNERNNGTYFKMVEISRAQNTPPPVSTFVEFVVAATDCTVQGAADPTKCNLQAEKQYGFCKASLVRRLEDEELSVTCKVFQKQPQPASVDAAGPAPAVDQAAPPAPPANPPASLLVAVPPGPPAHRTHHDLRHAFSPVASVESASGEVVSLPKVVQSGPAGAAGPAVRLCPGRVRHFRI</sequence>
<feature type="domain" description="Cystatin fetuin-A-type" evidence="11">
    <location>
        <begin position="194"/>
        <end position="298"/>
    </location>
</feature>
<dbReference type="InterPro" id="IPR001363">
    <property type="entry name" value="Prot_inh_fetuin_CS"/>
</dbReference>
<evidence type="ECO:0000256" key="4">
    <source>
        <dbReference type="ARBA" id="ARBA00022729"/>
    </source>
</evidence>
<organism evidence="12 13">
    <name type="scientific">Myodes glareolus</name>
    <name type="common">Bank vole</name>
    <name type="synonym">Clethrionomys glareolus</name>
    <dbReference type="NCBI Taxonomy" id="447135"/>
    <lineage>
        <taxon>Eukaryota</taxon>
        <taxon>Metazoa</taxon>
        <taxon>Chordata</taxon>
        <taxon>Craniata</taxon>
        <taxon>Vertebrata</taxon>
        <taxon>Euteleostomi</taxon>
        <taxon>Mammalia</taxon>
        <taxon>Eutheria</taxon>
        <taxon>Euarchontoglires</taxon>
        <taxon>Glires</taxon>
        <taxon>Rodentia</taxon>
        <taxon>Myomorpha</taxon>
        <taxon>Muroidea</taxon>
        <taxon>Cricetidae</taxon>
        <taxon>Arvicolinae</taxon>
        <taxon>Myodes</taxon>
    </lineage>
</organism>
<gene>
    <name evidence="12" type="ORF">U0070_021507</name>
</gene>
<evidence type="ECO:0000259" key="11">
    <source>
        <dbReference type="PROSITE" id="PS51529"/>
    </source>
</evidence>
<keyword evidence="5" id="KW-0677">Repeat</keyword>
<comment type="subcellular location">
    <subcellularLocation>
        <location evidence="1">Secreted</location>
    </subcellularLocation>
</comment>
<evidence type="ECO:0000256" key="8">
    <source>
        <dbReference type="ARBA" id="ARBA00032001"/>
    </source>
</evidence>
<comment type="caution">
    <text evidence="12">The sequence shown here is derived from an EMBL/GenBank/DDBJ whole genome shotgun (WGS) entry which is preliminary data.</text>
</comment>
<keyword evidence="13" id="KW-1185">Reference proteome</keyword>
<dbReference type="InterPro" id="IPR025760">
    <property type="entry name" value="Cystatin_Fetuin_A"/>
</dbReference>
<dbReference type="GO" id="GO:0004869">
    <property type="term" value="F:cysteine-type endopeptidase inhibitor activity"/>
    <property type="evidence" value="ECO:0007669"/>
    <property type="project" value="InterPro"/>
</dbReference>
<evidence type="ECO:0000313" key="12">
    <source>
        <dbReference type="EMBL" id="KAK7824586.1"/>
    </source>
</evidence>
<dbReference type="FunFam" id="3.10.450.10:FF:000010">
    <property type="entry name" value="Alpha-2-HS-glycoprotein"/>
    <property type="match status" value="1"/>
</dbReference>
<dbReference type="Proteomes" id="UP001488838">
    <property type="component" value="Unassembled WGS sequence"/>
</dbReference>
<evidence type="ECO:0000313" key="13">
    <source>
        <dbReference type="Proteomes" id="UP001488838"/>
    </source>
</evidence>
<evidence type="ECO:0000256" key="2">
    <source>
        <dbReference type="ARBA" id="ARBA00019375"/>
    </source>
</evidence>
<dbReference type="SMART" id="SM00043">
    <property type="entry name" value="CY"/>
    <property type="match status" value="2"/>
</dbReference>
<dbReference type="PANTHER" id="PTHR13814">
    <property type="entry name" value="FETUIN"/>
    <property type="match status" value="1"/>
</dbReference>
<reference evidence="12 13" key="1">
    <citation type="journal article" date="2023" name="bioRxiv">
        <title>Conserved and derived expression patterns and positive selection on dental genes reveal complex evolutionary context of ever-growing rodent molars.</title>
        <authorList>
            <person name="Calamari Z.T."/>
            <person name="Song A."/>
            <person name="Cohen E."/>
            <person name="Akter M."/>
            <person name="Roy R.D."/>
            <person name="Hallikas O."/>
            <person name="Christensen M.M."/>
            <person name="Li P."/>
            <person name="Marangoni P."/>
            <person name="Jernvall J."/>
            <person name="Klein O.D."/>
        </authorList>
    </citation>
    <scope>NUCLEOTIDE SEQUENCE [LARGE SCALE GENOMIC DNA]</scope>
    <source>
        <strain evidence="12">V071</strain>
    </source>
</reference>
<dbReference type="AlphaFoldDB" id="A0AAW0JEP7"/>
<protein>
    <recommendedName>
        <fullName evidence="2">Alpha-2-HS-glycoprotein</fullName>
    </recommendedName>
    <alternativeName>
        <fullName evidence="8">Fetuin-A</fullName>
    </alternativeName>
</protein>
<name>A0AAW0JEP7_MYOGA</name>
<evidence type="ECO:0000256" key="5">
    <source>
        <dbReference type="ARBA" id="ARBA00022737"/>
    </source>
</evidence>
<dbReference type="GO" id="GO:0031012">
    <property type="term" value="C:extracellular matrix"/>
    <property type="evidence" value="ECO:0007669"/>
    <property type="project" value="TreeGrafter"/>
</dbReference>